<proteinExistence type="predicted"/>
<dbReference type="OrthoDB" id="4827574at2"/>
<protein>
    <recommendedName>
        <fullName evidence="1">DUF7832 domain-containing protein</fullName>
    </recommendedName>
</protein>
<reference evidence="2 3" key="1">
    <citation type="submission" date="2019-08" db="EMBL/GenBank/DDBJ databases">
        <title>Deep-cultivation of Planctomycetes and their phenomic and genomic characterization uncovers novel biology.</title>
        <authorList>
            <person name="Wiegand S."/>
            <person name="Jogler M."/>
            <person name="Boedeker C."/>
            <person name="Pinto D."/>
            <person name="Vollmers J."/>
            <person name="Rivas-Marin E."/>
            <person name="Kohn T."/>
            <person name="Peeters S.H."/>
            <person name="Heuer A."/>
            <person name="Rast P."/>
            <person name="Oberbeckmann S."/>
            <person name="Bunk B."/>
            <person name="Jeske O."/>
            <person name="Meyerdierks A."/>
            <person name="Storesund J.E."/>
            <person name="Kallscheuer N."/>
            <person name="Luecker S."/>
            <person name="Lage O.M."/>
            <person name="Pohl T."/>
            <person name="Merkel B.J."/>
            <person name="Hornburger P."/>
            <person name="Mueller R.-W."/>
            <person name="Bruemmer F."/>
            <person name="Labrenz M."/>
            <person name="Spormann A.M."/>
            <person name="Op den Camp H."/>
            <person name="Overmann J."/>
            <person name="Amann R."/>
            <person name="Jetten M.S.M."/>
            <person name="Mascher T."/>
            <person name="Medema M.H."/>
            <person name="Devos D.P."/>
            <person name="Kaster A.-K."/>
            <person name="Ovreas L."/>
            <person name="Rohde M."/>
            <person name="Galperin M.Y."/>
            <person name="Jogler C."/>
        </authorList>
    </citation>
    <scope>NUCLEOTIDE SEQUENCE [LARGE SCALE GENOMIC DNA]</scope>
    <source>
        <strain evidence="2 3">OJF2</strain>
    </source>
</reference>
<dbReference type="Pfam" id="PF25191">
    <property type="entry name" value="DUF7832"/>
    <property type="match status" value="1"/>
</dbReference>
<keyword evidence="3" id="KW-1185">Reference proteome</keyword>
<feature type="domain" description="DUF7832" evidence="1">
    <location>
        <begin position="3"/>
        <end position="120"/>
    </location>
</feature>
<name>A0A5B9WE56_9BACT</name>
<dbReference type="InterPro" id="IPR057154">
    <property type="entry name" value="DUF7832"/>
</dbReference>
<dbReference type="KEGG" id="agv:OJF2_74720"/>
<sequence>MSVDRADWHSGGDFPAELPPECGGTHIGMFLAWIVHNGLQGEFHDEESPEELEAVRARQMTGREFLFRACDGKFWDEDMSEEGKAFCAAYYLGAGGKGYGPYIEDYERVLAGGLPSTYHVEDTWANYDAIAPVINRRYEEWKAARG</sequence>
<evidence type="ECO:0000313" key="3">
    <source>
        <dbReference type="Proteomes" id="UP000324233"/>
    </source>
</evidence>
<dbReference type="EMBL" id="CP042997">
    <property type="protein sequence ID" value="QEH38862.1"/>
    <property type="molecule type" value="Genomic_DNA"/>
</dbReference>
<gene>
    <name evidence="2" type="ORF">OJF2_74720</name>
</gene>
<evidence type="ECO:0000313" key="2">
    <source>
        <dbReference type="EMBL" id="QEH38862.1"/>
    </source>
</evidence>
<dbReference type="Proteomes" id="UP000324233">
    <property type="component" value="Chromosome"/>
</dbReference>
<dbReference type="AlphaFoldDB" id="A0A5B9WE56"/>
<evidence type="ECO:0000259" key="1">
    <source>
        <dbReference type="Pfam" id="PF25191"/>
    </source>
</evidence>
<organism evidence="2 3">
    <name type="scientific">Aquisphaera giovannonii</name>
    <dbReference type="NCBI Taxonomy" id="406548"/>
    <lineage>
        <taxon>Bacteria</taxon>
        <taxon>Pseudomonadati</taxon>
        <taxon>Planctomycetota</taxon>
        <taxon>Planctomycetia</taxon>
        <taxon>Isosphaerales</taxon>
        <taxon>Isosphaeraceae</taxon>
        <taxon>Aquisphaera</taxon>
    </lineage>
</organism>
<accession>A0A5B9WE56</accession>